<dbReference type="InterPro" id="IPR052535">
    <property type="entry name" value="Bacilysin_H2HPP_isomerase"/>
</dbReference>
<feature type="domain" description="Cupin type-2" evidence="1">
    <location>
        <begin position="28"/>
        <end position="88"/>
    </location>
</feature>
<evidence type="ECO:0000313" key="2">
    <source>
        <dbReference type="EMBL" id="GAE92170.1"/>
    </source>
</evidence>
<dbReference type="InterPro" id="IPR011051">
    <property type="entry name" value="RmlC_Cupin_sf"/>
</dbReference>
<organism evidence="2 3">
    <name type="scientific">Gracilibacillus boraciitolerans JCM 21714</name>
    <dbReference type="NCBI Taxonomy" id="1298598"/>
    <lineage>
        <taxon>Bacteria</taxon>
        <taxon>Bacillati</taxon>
        <taxon>Bacillota</taxon>
        <taxon>Bacilli</taxon>
        <taxon>Bacillales</taxon>
        <taxon>Bacillaceae</taxon>
        <taxon>Gracilibacillus</taxon>
    </lineage>
</organism>
<dbReference type="Proteomes" id="UP000019102">
    <property type="component" value="Unassembled WGS sequence"/>
</dbReference>
<name>W4VFH9_9BACI</name>
<protein>
    <submittedName>
        <fullName evidence="2">Possible pectin degradation protein</fullName>
    </submittedName>
</protein>
<dbReference type="PANTHER" id="PTHR40112">
    <property type="entry name" value="H2HPP ISOMERASE"/>
    <property type="match status" value="1"/>
</dbReference>
<dbReference type="InterPro" id="IPR025499">
    <property type="entry name" value="KdgF"/>
</dbReference>
<evidence type="ECO:0000259" key="1">
    <source>
        <dbReference type="Pfam" id="PF07883"/>
    </source>
</evidence>
<proteinExistence type="predicted"/>
<dbReference type="STRING" id="1298598.JCM21714_1152"/>
<dbReference type="CDD" id="cd02238">
    <property type="entry name" value="cupin_KdgF"/>
    <property type="match status" value="1"/>
</dbReference>
<dbReference type="InterPro" id="IPR014710">
    <property type="entry name" value="RmlC-like_jellyroll"/>
</dbReference>
<evidence type="ECO:0000313" key="3">
    <source>
        <dbReference type="Proteomes" id="UP000019102"/>
    </source>
</evidence>
<dbReference type="AlphaFoldDB" id="W4VFH9"/>
<gene>
    <name evidence="2" type="ORF">JCM21714_1152</name>
</gene>
<dbReference type="PANTHER" id="PTHR40112:SF1">
    <property type="entry name" value="H2HPP ISOMERASE"/>
    <property type="match status" value="1"/>
</dbReference>
<keyword evidence="3" id="KW-1185">Reference proteome</keyword>
<dbReference type="SUPFAM" id="SSF51182">
    <property type="entry name" value="RmlC-like cupins"/>
    <property type="match status" value="1"/>
</dbReference>
<dbReference type="eggNOG" id="COG1917">
    <property type="taxonomic scope" value="Bacteria"/>
</dbReference>
<dbReference type="PIRSF" id="PIRSF029883">
    <property type="entry name" value="KdgF"/>
    <property type="match status" value="1"/>
</dbReference>
<dbReference type="Pfam" id="PF07883">
    <property type="entry name" value="Cupin_2"/>
    <property type="match status" value="1"/>
</dbReference>
<dbReference type="Gene3D" id="2.60.120.10">
    <property type="entry name" value="Jelly Rolls"/>
    <property type="match status" value="1"/>
</dbReference>
<accession>W4VFH9</accession>
<dbReference type="EMBL" id="BAVS01000003">
    <property type="protein sequence ID" value="GAE92170.1"/>
    <property type="molecule type" value="Genomic_DNA"/>
</dbReference>
<reference evidence="2 3" key="1">
    <citation type="journal article" date="2014" name="Genome Announc.">
        <title>Draft Genome Sequence of the Boron-Tolerant and Moderately Halotolerant Bacterium Gracilibacillus boraciitolerans JCM 21714T.</title>
        <authorList>
            <person name="Ahmed I."/>
            <person name="Oshima K."/>
            <person name="Suda W."/>
            <person name="Kitamura K."/>
            <person name="Iida T."/>
            <person name="Ohmori Y."/>
            <person name="Fujiwara T."/>
            <person name="Hattori M."/>
            <person name="Ohkuma M."/>
        </authorList>
    </citation>
    <scope>NUCLEOTIDE SEQUENCE [LARGE SCALE GENOMIC DNA]</scope>
    <source>
        <strain evidence="2 3">JCM 21714</strain>
    </source>
</reference>
<sequence length="105" mass="11581">MAINQWEQAEPGVKRKIHDPGKQMMVMEVAFEKGAKGSAHNHPHEQITYCIAGKLAFHVGGKEVVMKKGDSLHIPSNAVHGVTALEDSQILDIFTPLREDLLDVN</sequence>
<comment type="caution">
    <text evidence="2">The sequence shown here is derived from an EMBL/GenBank/DDBJ whole genome shotgun (WGS) entry which is preliminary data.</text>
</comment>
<dbReference type="InterPro" id="IPR013096">
    <property type="entry name" value="Cupin_2"/>
</dbReference>